<dbReference type="InParanoid" id="Q75EF5"/>
<dbReference type="FunCoup" id="Q75EF5">
    <property type="interactions" value="275"/>
</dbReference>
<dbReference type="GO" id="GO:0004534">
    <property type="term" value="F:5'-3' RNA exonuclease activity"/>
    <property type="evidence" value="ECO:0007669"/>
    <property type="project" value="EnsemblFungi"/>
</dbReference>
<dbReference type="GO" id="GO:0000477">
    <property type="term" value="P:generation of mature 5'-end of LSU-rRNA from tricistronic rRNA transcript (SSU-rRNA, 5.8S rRNA, LSU-rRNA)"/>
    <property type="evidence" value="ECO:0007669"/>
    <property type="project" value="EnsemblFungi"/>
</dbReference>
<feature type="region of interest" description="Disordered" evidence="5">
    <location>
        <begin position="113"/>
        <end position="164"/>
    </location>
</feature>
<dbReference type="GO" id="GO:0019843">
    <property type="term" value="F:rRNA binding"/>
    <property type="evidence" value="ECO:0000318"/>
    <property type="project" value="GO_Central"/>
</dbReference>
<dbReference type="EMBL" id="AE016814">
    <property type="protein sequence ID" value="AAS50492.1"/>
    <property type="molecule type" value="Genomic_DNA"/>
</dbReference>
<sequence length="261" mass="30278">MVCDYRLGGCSSVSLDMKIFYIGAGDAISSRAARLEHRLEKVPASIRSLTMERKNRQILSRGQKYKQKAARTHGATEVVFDKDSRLEYLTGFHKRKLERQKKAQEFAKEQERLARVEERRKQREQRRSEMEQQLESARAAMAGSLDSDGDAGEEDSWHGFSDSEEGVRPILKRHQDVYDDATVEIETLEPNDNFAYLARMNNVALERSEKVLDDSIDRAKKYAEFLGVADKPKQKKKKFRYLTKAERRTNQRKATSNKRRK</sequence>
<gene>
    <name evidence="6" type="ORF">AGOS_AAR126W</name>
</gene>
<dbReference type="Proteomes" id="UP000000591">
    <property type="component" value="Chromosome I"/>
</dbReference>
<comment type="subcellular location">
    <subcellularLocation>
        <location evidence="1">Nucleus</location>
        <location evidence="1">Nucleolus</location>
    </subcellularLocation>
</comment>
<dbReference type="GO" id="GO:0034399">
    <property type="term" value="C:nuclear periphery"/>
    <property type="evidence" value="ECO:0007669"/>
    <property type="project" value="EnsemblFungi"/>
</dbReference>
<dbReference type="RefSeq" id="NP_982668.1">
    <property type="nucleotide sequence ID" value="NM_208021.1"/>
</dbReference>
<keyword evidence="3" id="KW-0175">Coiled coil</keyword>
<dbReference type="eggNOG" id="KOG4709">
    <property type="taxonomic scope" value="Eukaryota"/>
</dbReference>
<evidence type="ECO:0000256" key="3">
    <source>
        <dbReference type="ARBA" id="ARBA00023054"/>
    </source>
</evidence>
<keyword evidence="4" id="KW-0539">Nucleus</keyword>
<evidence type="ECO:0000256" key="4">
    <source>
        <dbReference type="ARBA" id="ARBA00023242"/>
    </source>
</evidence>
<proteinExistence type="inferred from homology"/>
<name>Q75EF5_EREGS</name>
<dbReference type="GeneID" id="4618452"/>
<dbReference type="OrthoDB" id="551633at2759"/>
<feature type="region of interest" description="Disordered" evidence="5">
    <location>
        <begin position="236"/>
        <end position="261"/>
    </location>
</feature>
<dbReference type="Pfam" id="PF09805">
    <property type="entry name" value="Nop25"/>
    <property type="match status" value="1"/>
</dbReference>
<evidence type="ECO:0000313" key="6">
    <source>
        <dbReference type="EMBL" id="AAS50492.1"/>
    </source>
</evidence>
<feature type="compositionally biased region" description="Basic and acidic residues" evidence="5">
    <location>
        <begin position="113"/>
        <end position="130"/>
    </location>
</feature>
<dbReference type="InterPro" id="IPR019186">
    <property type="entry name" value="Nucleolar_protein_12"/>
</dbReference>
<dbReference type="STRING" id="284811.Q75EF5"/>
<accession>Q75EF5</accession>
<dbReference type="OMA" id="EWDGFPD"/>
<dbReference type="KEGG" id="ago:AGOS_AAR126W"/>
<organism evidence="6 7">
    <name type="scientific">Eremothecium gossypii (strain ATCC 10895 / CBS 109.51 / FGSC 9923 / NRRL Y-1056)</name>
    <name type="common">Yeast</name>
    <name type="synonym">Ashbya gossypii</name>
    <dbReference type="NCBI Taxonomy" id="284811"/>
    <lineage>
        <taxon>Eukaryota</taxon>
        <taxon>Fungi</taxon>
        <taxon>Dikarya</taxon>
        <taxon>Ascomycota</taxon>
        <taxon>Saccharomycotina</taxon>
        <taxon>Saccharomycetes</taxon>
        <taxon>Saccharomycetales</taxon>
        <taxon>Saccharomycetaceae</taxon>
        <taxon>Eremothecium</taxon>
    </lineage>
</organism>
<evidence type="ECO:0000313" key="7">
    <source>
        <dbReference type="Proteomes" id="UP000000591"/>
    </source>
</evidence>
<dbReference type="HOGENOM" id="CLU_067149_0_0_1"/>
<dbReference type="AlphaFoldDB" id="Q75EF5"/>
<evidence type="ECO:0000256" key="1">
    <source>
        <dbReference type="ARBA" id="ARBA00004604"/>
    </source>
</evidence>
<reference evidence="7" key="2">
    <citation type="journal article" date="2013" name="G3 (Bethesda)">
        <title>Genomes of Ashbya fungi isolated from insects reveal four mating-type loci, numerous translocations, lack of transposons, and distinct gene duplications.</title>
        <authorList>
            <person name="Dietrich F.S."/>
            <person name="Voegeli S."/>
            <person name="Kuo S."/>
            <person name="Philippsen P."/>
        </authorList>
    </citation>
    <scope>GENOME REANNOTATION</scope>
    <source>
        <strain evidence="7">ATCC 10895 / CBS 109.51 / FGSC 9923 / NRRL Y-1056</strain>
    </source>
</reference>
<dbReference type="GO" id="GO:0005730">
    <property type="term" value="C:nucleolus"/>
    <property type="evidence" value="ECO:0000318"/>
    <property type="project" value="GO_Central"/>
</dbReference>
<reference evidence="6 7" key="1">
    <citation type="journal article" date="2004" name="Science">
        <title>The Ashbya gossypii genome as a tool for mapping the ancient Saccharomyces cerevisiae genome.</title>
        <authorList>
            <person name="Dietrich F.S."/>
            <person name="Voegeli S."/>
            <person name="Brachat S."/>
            <person name="Lerch A."/>
            <person name="Gates K."/>
            <person name="Steiner S."/>
            <person name="Mohr C."/>
            <person name="Pohlmann R."/>
            <person name="Luedi P."/>
            <person name="Choi S."/>
            <person name="Wing R.A."/>
            <person name="Flavier A."/>
            <person name="Gaffney T.D."/>
            <person name="Philippsen P."/>
        </authorList>
    </citation>
    <scope>NUCLEOTIDE SEQUENCE [LARGE SCALE GENOMIC DNA]</scope>
    <source>
        <strain evidence="7">ATCC 10895 / CBS 109.51 / FGSC 9923 / NRRL Y-1056</strain>
    </source>
</reference>
<evidence type="ECO:0000256" key="2">
    <source>
        <dbReference type="ARBA" id="ARBA00007175"/>
    </source>
</evidence>
<dbReference type="GO" id="GO:1990275">
    <property type="term" value="F:preribosome binding"/>
    <property type="evidence" value="ECO:0007669"/>
    <property type="project" value="EnsemblFungi"/>
</dbReference>
<comment type="similarity">
    <text evidence="2">Belongs to the RRP17 family.</text>
</comment>
<dbReference type="PANTHER" id="PTHR14577">
    <property type="entry name" value="NUCLEOLAR PROTEIN 12"/>
    <property type="match status" value="1"/>
</dbReference>
<dbReference type="PANTHER" id="PTHR14577:SF0">
    <property type="entry name" value="NUCLEOLAR PROTEIN 12"/>
    <property type="match status" value="1"/>
</dbReference>
<dbReference type="GO" id="GO:0005737">
    <property type="term" value="C:cytoplasm"/>
    <property type="evidence" value="ECO:0007669"/>
    <property type="project" value="EnsemblFungi"/>
</dbReference>
<keyword evidence="7" id="KW-1185">Reference proteome</keyword>
<evidence type="ECO:0000256" key="5">
    <source>
        <dbReference type="SAM" id="MobiDB-lite"/>
    </source>
</evidence>
<protein>
    <submittedName>
        <fullName evidence="6">AAR126Wp</fullName>
    </submittedName>
</protein>